<feature type="compositionally biased region" description="Basic and acidic residues" evidence="1">
    <location>
        <begin position="526"/>
        <end position="548"/>
    </location>
</feature>
<feature type="region of interest" description="Disordered" evidence="1">
    <location>
        <begin position="368"/>
        <end position="391"/>
    </location>
</feature>
<feature type="region of interest" description="Disordered" evidence="1">
    <location>
        <begin position="433"/>
        <end position="502"/>
    </location>
</feature>
<feature type="compositionally biased region" description="Basic and acidic residues" evidence="1">
    <location>
        <begin position="326"/>
        <end position="335"/>
    </location>
</feature>
<sequence length="548" mass="61364">MKPVHDPWLSKQGKLCLFAPGRNSQLAIISAENGNGGPVLFRRPRNFTFHPFHSRPASATTAFYPICQRYKLILISEQAHAGFLGREGRVGFIGIRVTRCDVIVARSTAAPAINAAANRASEFSGKPDFEVLHPPSCATPRPSSCLPHQHPSHPTPVFPHFLFLPRRPPGTGRGGFATRLEETKEVVGLASPAGWTRPDIAFRSSPSRRYQATLSTSHSTPCSTPATGPSFFLPFVPPRPLGRPTLSGDSLAICIHRDDYKSWLERIRKESPAFLTIVSLELPESPIPLIESQANARWRRDESNEVMKDKDDILDEFLKRVTEIEKDREKEDRAGRSSVSRKSRRSSKKDSESLECTKAPATLEECTRNIIEGRSREESTRPQDTGDDCICSEIPKDLRINIRKKTEITCTPSCTPSPEVTHAIRIAMKYHDQSGCKVGDDESPEEEEEEEEQEEQEEEEEEEENEKRAEEEAENGRRTKNEGSKKDLQGPSNARKESVKHDVRYVAVGANATLDFTLNCNSVRLTTRDTSLKTASRGERRERPETQS</sequence>
<organism evidence="2 3">
    <name type="scientific">Trachymyrmex septentrionalis</name>
    <dbReference type="NCBI Taxonomy" id="34720"/>
    <lineage>
        <taxon>Eukaryota</taxon>
        <taxon>Metazoa</taxon>
        <taxon>Ecdysozoa</taxon>
        <taxon>Arthropoda</taxon>
        <taxon>Hexapoda</taxon>
        <taxon>Insecta</taxon>
        <taxon>Pterygota</taxon>
        <taxon>Neoptera</taxon>
        <taxon>Endopterygota</taxon>
        <taxon>Hymenoptera</taxon>
        <taxon>Apocrita</taxon>
        <taxon>Aculeata</taxon>
        <taxon>Formicoidea</taxon>
        <taxon>Formicidae</taxon>
        <taxon>Myrmicinae</taxon>
        <taxon>Trachymyrmex</taxon>
    </lineage>
</organism>
<feature type="compositionally biased region" description="Basic and acidic residues" evidence="1">
    <location>
        <begin position="368"/>
        <end position="381"/>
    </location>
</feature>
<feature type="compositionally biased region" description="Acidic residues" evidence="1">
    <location>
        <begin position="441"/>
        <end position="464"/>
    </location>
</feature>
<evidence type="ECO:0000313" key="2">
    <source>
        <dbReference type="EMBL" id="KYN40641.1"/>
    </source>
</evidence>
<dbReference type="Proteomes" id="UP000078541">
    <property type="component" value="Unassembled WGS sequence"/>
</dbReference>
<dbReference type="AlphaFoldDB" id="A0A195FJV5"/>
<reference evidence="2 3" key="1">
    <citation type="submission" date="2016-03" db="EMBL/GenBank/DDBJ databases">
        <title>Trachymyrmex septentrionalis WGS genome.</title>
        <authorList>
            <person name="Nygaard S."/>
            <person name="Hu H."/>
            <person name="Boomsma J."/>
            <person name="Zhang G."/>
        </authorList>
    </citation>
    <scope>NUCLEOTIDE SEQUENCE [LARGE SCALE GENOMIC DNA]</scope>
    <source>
        <strain evidence="2">Tsep2-gDNA-1</strain>
        <tissue evidence="2">Whole body</tissue>
    </source>
</reference>
<protein>
    <submittedName>
        <fullName evidence="2">Uncharacterized protein</fullName>
    </submittedName>
</protein>
<gene>
    <name evidence="2" type="ORF">ALC56_04950</name>
</gene>
<keyword evidence="3" id="KW-1185">Reference proteome</keyword>
<feature type="region of interest" description="Disordered" evidence="1">
    <location>
        <begin position="326"/>
        <end position="356"/>
    </location>
</feature>
<evidence type="ECO:0000256" key="1">
    <source>
        <dbReference type="SAM" id="MobiDB-lite"/>
    </source>
</evidence>
<evidence type="ECO:0000313" key="3">
    <source>
        <dbReference type="Proteomes" id="UP000078541"/>
    </source>
</evidence>
<dbReference type="EMBL" id="KQ981522">
    <property type="protein sequence ID" value="KYN40641.1"/>
    <property type="molecule type" value="Genomic_DNA"/>
</dbReference>
<proteinExistence type="predicted"/>
<feature type="compositionally biased region" description="Basic and acidic residues" evidence="1">
    <location>
        <begin position="465"/>
        <end position="502"/>
    </location>
</feature>
<name>A0A195FJV5_9HYME</name>
<accession>A0A195FJV5</accession>
<feature type="region of interest" description="Disordered" evidence="1">
    <location>
        <begin position="524"/>
        <end position="548"/>
    </location>
</feature>